<evidence type="ECO:0000256" key="1">
    <source>
        <dbReference type="SAM" id="Phobius"/>
    </source>
</evidence>
<keyword evidence="1" id="KW-1133">Transmembrane helix</keyword>
<reference evidence="3" key="3">
    <citation type="journal article" date="2018" name="Mol. Plant Microbe Interact.">
        <title>Genome sequence resources for the wheat stripe rust pathogen (Puccinia striiformis f. sp. tritici) and the barley stripe rust pathogen (Puccinia striiformis f. sp. hordei).</title>
        <authorList>
            <person name="Xia C."/>
            <person name="Wang M."/>
            <person name="Yin C."/>
            <person name="Cornejo O.E."/>
            <person name="Hulbert S.H."/>
            <person name="Chen X."/>
        </authorList>
    </citation>
    <scope>NUCLEOTIDE SEQUENCE [LARGE SCALE GENOMIC DNA]</scope>
    <source>
        <strain evidence="3">93TX-2</strain>
    </source>
</reference>
<evidence type="ECO:0000313" key="3">
    <source>
        <dbReference type="Proteomes" id="UP000238274"/>
    </source>
</evidence>
<keyword evidence="3" id="KW-1185">Reference proteome</keyword>
<accession>A0A2S4UDU8</accession>
<keyword evidence="1" id="KW-0472">Membrane</keyword>
<sequence>MCDRLINQTTISHHYEFKWKKQQYQAHENPAIFYSVALGVAGPVLLATVPPIRRNYFGYVSPEQIPMSYPLPQQKRNPALKGYDD</sequence>
<name>A0A2S4UDU8_9BASI</name>
<dbReference type="OrthoDB" id="2093409at2759"/>
<dbReference type="PANTHER" id="PTHR38488:SF1">
    <property type="entry name" value="OXIDOREDUCTASE 9.5 KDA SUBUNIT, PUTATIVE (AFU_ORTHOLOGUE AFUA_5G08980)-RELATED"/>
    <property type="match status" value="1"/>
</dbReference>
<organism evidence="2 3">
    <name type="scientific">Puccinia striiformis</name>
    <dbReference type="NCBI Taxonomy" id="27350"/>
    <lineage>
        <taxon>Eukaryota</taxon>
        <taxon>Fungi</taxon>
        <taxon>Dikarya</taxon>
        <taxon>Basidiomycota</taxon>
        <taxon>Pucciniomycotina</taxon>
        <taxon>Pucciniomycetes</taxon>
        <taxon>Pucciniales</taxon>
        <taxon>Pucciniaceae</taxon>
        <taxon>Puccinia</taxon>
    </lineage>
</organism>
<keyword evidence="1" id="KW-0812">Transmembrane</keyword>
<dbReference type="EMBL" id="PKSM01000414">
    <property type="protein sequence ID" value="POV95495.1"/>
    <property type="molecule type" value="Genomic_DNA"/>
</dbReference>
<evidence type="ECO:0000313" key="2">
    <source>
        <dbReference type="EMBL" id="POV95495.1"/>
    </source>
</evidence>
<dbReference type="InterPro" id="IPR039961">
    <property type="entry name" value="Nuo9.5"/>
</dbReference>
<protein>
    <recommendedName>
        <fullName evidence="4">NADH-ubiquinone oxidoreductase 9.5 kDa subunit</fullName>
    </recommendedName>
</protein>
<evidence type="ECO:0008006" key="4">
    <source>
        <dbReference type="Google" id="ProtNLM"/>
    </source>
</evidence>
<dbReference type="Proteomes" id="UP000238274">
    <property type="component" value="Unassembled WGS sequence"/>
</dbReference>
<dbReference type="CDD" id="cd22903">
    <property type="entry name" value="NI9M"/>
    <property type="match status" value="1"/>
</dbReference>
<gene>
    <name evidence="2" type="ORF">PSHT_15631</name>
</gene>
<dbReference type="PANTHER" id="PTHR38488">
    <property type="entry name" value="OXIDOREDUCTASE 9.5 KDA SUBUNIT, PUTATIVE (AFU_ORTHOLOGUE AFUA_5G08980)-RELATED"/>
    <property type="match status" value="1"/>
</dbReference>
<proteinExistence type="predicted"/>
<comment type="caution">
    <text evidence="2">The sequence shown here is derived from an EMBL/GenBank/DDBJ whole genome shotgun (WGS) entry which is preliminary data.</text>
</comment>
<dbReference type="VEuPathDB" id="FungiDB:PSTT_04172"/>
<feature type="transmembrane region" description="Helical" evidence="1">
    <location>
        <begin position="31"/>
        <end position="49"/>
    </location>
</feature>
<dbReference type="VEuPathDB" id="FungiDB:PSHT_15631"/>
<dbReference type="AlphaFoldDB" id="A0A2S4UDU8"/>
<reference evidence="3" key="2">
    <citation type="journal article" date="2018" name="BMC Genomics">
        <title>Genomic insights into host adaptation between the wheat stripe rust pathogen (Puccinia striiformis f. sp. tritici) and the barley stripe rust pathogen (Puccinia striiformis f. sp. hordei).</title>
        <authorList>
            <person name="Xia C."/>
            <person name="Wang M."/>
            <person name="Yin C."/>
            <person name="Cornejo O.E."/>
            <person name="Hulbert S.H."/>
            <person name="Chen X."/>
        </authorList>
    </citation>
    <scope>NUCLEOTIDE SEQUENCE [LARGE SCALE GENOMIC DNA]</scope>
    <source>
        <strain evidence="3">93TX-2</strain>
    </source>
</reference>
<reference evidence="2 3" key="1">
    <citation type="submission" date="2017-12" db="EMBL/GenBank/DDBJ databases">
        <title>Gene loss provides genomic basis for host adaptation in cereal stripe rust fungi.</title>
        <authorList>
            <person name="Xia C."/>
        </authorList>
    </citation>
    <scope>NUCLEOTIDE SEQUENCE [LARGE SCALE GENOMIC DNA]</scope>
    <source>
        <strain evidence="2 3">93TX-2</strain>
    </source>
</reference>